<protein>
    <submittedName>
        <fullName evidence="2">Uncharacterized protein</fullName>
    </submittedName>
</protein>
<organism evidence="2 3">
    <name type="scientific">Colocasia esculenta</name>
    <name type="common">Wild taro</name>
    <name type="synonym">Arum esculentum</name>
    <dbReference type="NCBI Taxonomy" id="4460"/>
    <lineage>
        <taxon>Eukaryota</taxon>
        <taxon>Viridiplantae</taxon>
        <taxon>Streptophyta</taxon>
        <taxon>Embryophyta</taxon>
        <taxon>Tracheophyta</taxon>
        <taxon>Spermatophyta</taxon>
        <taxon>Magnoliopsida</taxon>
        <taxon>Liliopsida</taxon>
        <taxon>Araceae</taxon>
        <taxon>Aroideae</taxon>
        <taxon>Colocasieae</taxon>
        <taxon>Colocasia</taxon>
    </lineage>
</organism>
<sequence>MRRKSPPMMRMNLKRVCLLVHIGRPYDRDRFPVYTGRPGDRHRLPVHAVIPVTGTASPTTPVALPFPSQSPIAADEEGAQLPGHQPC</sequence>
<evidence type="ECO:0000256" key="1">
    <source>
        <dbReference type="SAM" id="MobiDB-lite"/>
    </source>
</evidence>
<dbReference type="AlphaFoldDB" id="A0A843WS40"/>
<gene>
    <name evidence="2" type="ORF">Taro_039645</name>
</gene>
<evidence type="ECO:0000313" key="2">
    <source>
        <dbReference type="EMBL" id="MQM06814.1"/>
    </source>
</evidence>
<feature type="region of interest" description="Disordered" evidence="1">
    <location>
        <begin position="53"/>
        <end position="87"/>
    </location>
</feature>
<accession>A0A843WS40</accession>
<evidence type="ECO:0000313" key="3">
    <source>
        <dbReference type="Proteomes" id="UP000652761"/>
    </source>
</evidence>
<reference evidence="2" key="1">
    <citation type="submission" date="2017-07" db="EMBL/GenBank/DDBJ databases">
        <title>Taro Niue Genome Assembly and Annotation.</title>
        <authorList>
            <person name="Atibalentja N."/>
            <person name="Keating K."/>
            <person name="Fields C.J."/>
        </authorList>
    </citation>
    <scope>NUCLEOTIDE SEQUENCE</scope>
    <source>
        <strain evidence="2">Niue_2</strain>
        <tissue evidence="2">Leaf</tissue>
    </source>
</reference>
<dbReference type="Proteomes" id="UP000652761">
    <property type="component" value="Unassembled WGS sequence"/>
</dbReference>
<name>A0A843WS40_COLES</name>
<keyword evidence="3" id="KW-1185">Reference proteome</keyword>
<dbReference type="EMBL" id="NMUH01003717">
    <property type="protein sequence ID" value="MQM06814.1"/>
    <property type="molecule type" value="Genomic_DNA"/>
</dbReference>
<proteinExistence type="predicted"/>
<comment type="caution">
    <text evidence="2">The sequence shown here is derived from an EMBL/GenBank/DDBJ whole genome shotgun (WGS) entry which is preliminary data.</text>
</comment>